<evidence type="ECO:0008006" key="3">
    <source>
        <dbReference type="Google" id="ProtNLM"/>
    </source>
</evidence>
<dbReference type="EMBL" id="CP013928">
    <property type="protein sequence ID" value="AMJ80232.1"/>
    <property type="molecule type" value="Genomic_DNA"/>
</dbReference>
<evidence type="ECO:0000313" key="2">
    <source>
        <dbReference type="Proteomes" id="UP000061468"/>
    </source>
</evidence>
<reference evidence="1 2" key="1">
    <citation type="submission" date="2015-12" db="EMBL/GenBank/DDBJ databases">
        <title>Intraspecies pangenome expansion in the marine bacterium Alteromonas.</title>
        <authorList>
            <person name="Lopez-Perez M."/>
            <person name="Rodriguez-Valera F."/>
        </authorList>
    </citation>
    <scope>NUCLEOTIDE SEQUENCE [LARGE SCALE GENOMIC DNA]</scope>
    <source>
        <strain evidence="1 2">UM8</strain>
    </source>
</reference>
<protein>
    <recommendedName>
        <fullName evidence="3">DUF2971 domain-containing protein</fullName>
    </recommendedName>
</protein>
<sequence>MELIHHYTDIQSLACILKNRTLRFTRLDKLDDAQEVELVSRKHWSQYLFVSSWSTLTDESQAMWQSYAGYNGVRIGLPKHPFAEFTLESRRELNHFVKGEIISPLPIEQIYNEKWIIINTPYHKDLFGQAVKYYKKPDEHIRPVMQDEKGGILFNYYDLAVNKSSTWKHQEEFRYIYFIVPSNPNVLDAWKRTGNPFPIYQHTYEHLQKKKNSPITYFDSPLGDALNHVEVTIGPTCTGEDVAKIEELVSRYTTHGKIQRSDLTGYVKE</sequence>
<gene>
    <name evidence="1" type="ORF">AV942_19035</name>
</gene>
<name>A0AAC8XN29_9ALTE</name>
<dbReference type="OMA" id="WIIINTP"/>
<accession>A0AAC8XN29</accession>
<dbReference type="Proteomes" id="UP000061468">
    <property type="component" value="Chromosome"/>
</dbReference>
<evidence type="ECO:0000313" key="1">
    <source>
        <dbReference type="EMBL" id="AMJ80232.1"/>
    </source>
</evidence>
<dbReference type="RefSeq" id="WP_012520085.1">
    <property type="nucleotide sequence ID" value="NZ_CAKMLI010000001.1"/>
</dbReference>
<proteinExistence type="predicted"/>
<dbReference type="AlphaFoldDB" id="A0AAC8XN29"/>
<organism evidence="1 2">
    <name type="scientific">Alteromonas mediterranea</name>
    <dbReference type="NCBI Taxonomy" id="314275"/>
    <lineage>
        <taxon>Bacteria</taxon>
        <taxon>Pseudomonadati</taxon>
        <taxon>Pseudomonadota</taxon>
        <taxon>Gammaproteobacteria</taxon>
        <taxon>Alteromonadales</taxon>
        <taxon>Alteromonadaceae</taxon>
        <taxon>Alteromonas/Salinimonas group</taxon>
        <taxon>Alteromonas</taxon>
    </lineage>
</organism>